<dbReference type="InterPro" id="IPR038291">
    <property type="entry name" value="SAP30_C_sf"/>
</dbReference>
<accession>A0A075AX63</accession>
<evidence type="ECO:0000259" key="1">
    <source>
        <dbReference type="Pfam" id="PF13867"/>
    </source>
</evidence>
<dbReference type="Pfam" id="PF13867">
    <property type="entry name" value="SAP30_Sin3_bdg"/>
    <property type="match status" value="1"/>
</dbReference>
<proteinExistence type="predicted"/>
<dbReference type="OrthoDB" id="510958at2759"/>
<evidence type="ECO:0000313" key="3">
    <source>
        <dbReference type="Proteomes" id="UP000030755"/>
    </source>
</evidence>
<feature type="domain" description="Histone deacetylase complex subunit SAP30 Sin3 binding" evidence="1">
    <location>
        <begin position="16"/>
        <end position="68"/>
    </location>
</feature>
<gene>
    <name evidence="2" type="ORF">O9G_001983</name>
</gene>
<name>A0A075AX63_ROZAC</name>
<organism evidence="2 3">
    <name type="scientific">Rozella allomycis (strain CSF55)</name>
    <dbReference type="NCBI Taxonomy" id="988480"/>
    <lineage>
        <taxon>Eukaryota</taxon>
        <taxon>Fungi</taxon>
        <taxon>Fungi incertae sedis</taxon>
        <taxon>Cryptomycota</taxon>
        <taxon>Cryptomycota incertae sedis</taxon>
        <taxon>Rozella</taxon>
    </lineage>
</organism>
<dbReference type="HOGENOM" id="CLU_2279071_0_0_1"/>
<dbReference type="Gene3D" id="6.10.160.20">
    <property type="match status" value="1"/>
</dbReference>
<keyword evidence="3" id="KW-1185">Reference proteome</keyword>
<dbReference type="Proteomes" id="UP000030755">
    <property type="component" value="Unassembled WGS sequence"/>
</dbReference>
<dbReference type="EMBL" id="KE560904">
    <property type="protein sequence ID" value="EPZ34852.1"/>
    <property type="molecule type" value="Genomic_DNA"/>
</dbReference>
<protein>
    <recommendedName>
        <fullName evidence="1">Histone deacetylase complex subunit SAP30 Sin3 binding domain-containing protein</fullName>
    </recommendedName>
</protein>
<evidence type="ECO:0000313" key="2">
    <source>
        <dbReference type="EMBL" id="EPZ34852.1"/>
    </source>
</evidence>
<dbReference type="InterPro" id="IPR025718">
    <property type="entry name" value="SAP30_Sin3-bd"/>
</dbReference>
<dbReference type="AlphaFoldDB" id="A0A075AX63"/>
<sequence>METTNFSLDLHLLNEESLLKYKRSYSLKERGNDTRIRKRELLMCVNDHLHTSKVDEVETIAGFLYAVKHQKKMLKWVPRMSDKPTVIYIEFIFTNINATYEK</sequence>
<reference evidence="2 3" key="1">
    <citation type="journal article" date="2013" name="Curr. Biol.">
        <title>Shared signatures of parasitism and phylogenomics unite Cryptomycota and microsporidia.</title>
        <authorList>
            <person name="James T.Y."/>
            <person name="Pelin A."/>
            <person name="Bonen L."/>
            <person name="Ahrendt S."/>
            <person name="Sain D."/>
            <person name="Corradi N."/>
            <person name="Stajich J.E."/>
        </authorList>
    </citation>
    <scope>NUCLEOTIDE SEQUENCE [LARGE SCALE GENOMIC DNA]</scope>
    <source>
        <strain evidence="2 3">CSF55</strain>
    </source>
</reference>